<protein>
    <submittedName>
        <fullName evidence="1">Cof-type HAD-IIB family hydrolase</fullName>
    </submittedName>
</protein>
<comment type="caution">
    <text evidence="2">The sequence shown here is derived from an EMBL/GenBank/DDBJ whole genome shotgun (WGS) entry which is preliminary data.</text>
</comment>
<dbReference type="GO" id="GO:0016791">
    <property type="term" value="F:phosphatase activity"/>
    <property type="evidence" value="ECO:0007669"/>
    <property type="project" value="TreeGrafter"/>
</dbReference>
<dbReference type="EMBL" id="JALDAW010000013">
    <property type="protein sequence ID" value="MDY5168092.1"/>
    <property type="molecule type" value="Genomic_DNA"/>
</dbReference>
<proteinExistence type="predicted"/>
<name>A0A318KDP3_9FIRM</name>
<sequence length="261" mass="29159">MKPIQAVFFDVDGTLYDNAVKQFPASLLPALNKLRAKGIKICINTGRLKSTANNIKLFEYYDWDGFIGGGGRYFYNQHGELINTHTYTLKQIEEILRLTELYNLNVRFLSDEGDYILKEADENMLSAFAHFNVPVPKIIKPWDGKPVNAVVAYAPEGFNWHVFDSLPGIQCVSAFKTNADFLLADFNKATASREMMAYWGLDGDYIAFGDSDNDIEMIQDAPIGVCMANGNEKTKEAADYVCPAVNEDGIAKALKHFGLID</sequence>
<dbReference type="SUPFAM" id="SSF56784">
    <property type="entry name" value="HAD-like"/>
    <property type="match status" value="1"/>
</dbReference>
<organism evidence="2 3">
    <name type="scientific">Dielma fastidiosa</name>
    <dbReference type="NCBI Taxonomy" id="1034346"/>
    <lineage>
        <taxon>Bacteria</taxon>
        <taxon>Bacillati</taxon>
        <taxon>Bacillota</taxon>
        <taxon>Erysipelotrichia</taxon>
        <taxon>Erysipelotrichales</taxon>
        <taxon>Erysipelotrichaceae</taxon>
        <taxon>Dielma</taxon>
    </lineage>
</organism>
<dbReference type="STRING" id="1034346.GCA_000313565_02244"/>
<dbReference type="Proteomes" id="UP001276902">
    <property type="component" value="Unassembled WGS sequence"/>
</dbReference>
<dbReference type="Pfam" id="PF08282">
    <property type="entry name" value="Hydrolase_3"/>
    <property type="match status" value="1"/>
</dbReference>
<evidence type="ECO:0000313" key="1">
    <source>
        <dbReference type="EMBL" id="MDY5168092.1"/>
    </source>
</evidence>
<dbReference type="PANTHER" id="PTHR10000">
    <property type="entry name" value="PHOSPHOSERINE PHOSPHATASE"/>
    <property type="match status" value="1"/>
</dbReference>
<dbReference type="InterPro" id="IPR023214">
    <property type="entry name" value="HAD_sf"/>
</dbReference>
<dbReference type="Proteomes" id="UP000247612">
    <property type="component" value="Unassembled WGS sequence"/>
</dbReference>
<keyword evidence="1" id="KW-0378">Hydrolase</keyword>
<reference evidence="1" key="2">
    <citation type="submission" date="2022-03" db="EMBL/GenBank/DDBJ databases">
        <title>First case of bacteraemia caused by Dielma fastidiosa in a patient hospitalised with diverticulitis.</title>
        <authorList>
            <person name="Forman-Ankjaer B."/>
            <person name="Hvid-Jensen F."/>
            <person name="Kobel C.M."/>
            <person name="Greve T."/>
        </authorList>
    </citation>
    <scope>NUCLEOTIDE SEQUENCE</scope>
    <source>
        <strain evidence="1">AUH_DF_2021</strain>
    </source>
</reference>
<keyword evidence="3" id="KW-1185">Reference proteome</keyword>
<dbReference type="RefSeq" id="WP_022938546.1">
    <property type="nucleotide sequence ID" value="NZ_BAABZA010000005.1"/>
</dbReference>
<dbReference type="InterPro" id="IPR036412">
    <property type="entry name" value="HAD-like_sf"/>
</dbReference>
<dbReference type="GO" id="GO:0005829">
    <property type="term" value="C:cytosol"/>
    <property type="evidence" value="ECO:0007669"/>
    <property type="project" value="TreeGrafter"/>
</dbReference>
<evidence type="ECO:0000313" key="2">
    <source>
        <dbReference type="EMBL" id="PXX74010.1"/>
    </source>
</evidence>
<evidence type="ECO:0000313" key="3">
    <source>
        <dbReference type="Proteomes" id="UP000247612"/>
    </source>
</evidence>
<dbReference type="Gene3D" id="3.40.50.1000">
    <property type="entry name" value="HAD superfamily/HAD-like"/>
    <property type="match status" value="1"/>
</dbReference>
<gene>
    <name evidence="2" type="ORF">DES51_1288</name>
    <name evidence="1" type="ORF">MQE39_08175</name>
</gene>
<dbReference type="GeneID" id="94441883"/>
<dbReference type="GO" id="GO:0000287">
    <property type="term" value="F:magnesium ion binding"/>
    <property type="evidence" value="ECO:0007669"/>
    <property type="project" value="TreeGrafter"/>
</dbReference>
<dbReference type="AlphaFoldDB" id="A0A318KDP3"/>
<dbReference type="NCBIfam" id="TIGR01484">
    <property type="entry name" value="HAD-SF-IIB"/>
    <property type="match status" value="1"/>
</dbReference>
<accession>A0A318KDP3</accession>
<dbReference type="EMBL" id="QJKH01000028">
    <property type="protein sequence ID" value="PXX74010.1"/>
    <property type="molecule type" value="Genomic_DNA"/>
</dbReference>
<dbReference type="InterPro" id="IPR006379">
    <property type="entry name" value="HAD-SF_hydro_IIB"/>
</dbReference>
<dbReference type="PANTHER" id="PTHR10000:SF25">
    <property type="entry name" value="PHOSPHATASE YKRA-RELATED"/>
    <property type="match status" value="1"/>
</dbReference>
<reference evidence="2 3" key="1">
    <citation type="submission" date="2018-05" db="EMBL/GenBank/DDBJ databases">
        <title>Genomic Encyclopedia of Type Strains, Phase IV (KMG-IV): sequencing the most valuable type-strain genomes for metagenomic binning, comparative biology and taxonomic classification.</title>
        <authorList>
            <person name="Goeker M."/>
        </authorList>
    </citation>
    <scope>NUCLEOTIDE SEQUENCE [LARGE SCALE GENOMIC DNA]</scope>
    <source>
        <strain evidence="2 3">JC118</strain>
    </source>
</reference>
<dbReference type="Gene3D" id="3.30.1240.10">
    <property type="match status" value="1"/>
</dbReference>
<dbReference type="PROSITE" id="PS01229">
    <property type="entry name" value="COF_2"/>
    <property type="match status" value="1"/>
</dbReference>